<protein>
    <recommendedName>
        <fullName evidence="4">Lysozyme inhibitor LprI N-terminal domain-containing protein</fullName>
    </recommendedName>
</protein>
<dbReference type="EMBL" id="PDSH01000003">
    <property type="protein sequence ID" value="PIE25530.1"/>
    <property type="molecule type" value="Genomic_DNA"/>
</dbReference>
<feature type="chain" id="PRO_5013593219" description="Lysozyme inhibitor LprI N-terminal domain-containing protein" evidence="1">
    <location>
        <begin position="20"/>
        <end position="143"/>
    </location>
</feature>
<organism evidence="2 3">
    <name type="scientific">Neptuniibacter caesariensis</name>
    <dbReference type="NCBI Taxonomy" id="207954"/>
    <lineage>
        <taxon>Bacteria</taxon>
        <taxon>Pseudomonadati</taxon>
        <taxon>Pseudomonadota</taxon>
        <taxon>Gammaproteobacteria</taxon>
        <taxon>Oceanospirillales</taxon>
        <taxon>Oceanospirillaceae</taxon>
        <taxon>Neptuniibacter</taxon>
    </lineage>
</organism>
<keyword evidence="1" id="KW-0732">Signal</keyword>
<accession>A0A2G6JQN5</accession>
<evidence type="ECO:0008006" key="4">
    <source>
        <dbReference type="Google" id="ProtNLM"/>
    </source>
</evidence>
<dbReference type="AlphaFoldDB" id="A0A2G6JQN5"/>
<sequence length="143" mass="16901">MFRMYALLLCLSFAMPLQADVNQADLAKCREYSNPTARSQCVQLYKQTRTRVAYSRCKKSLECWGKQYQKQAREACRNAFSMRAAHSDLWRKYWNNQDFDQFRWHSEKKGSLLYYENESDVVLRCIFFPKAPSRVKVSIAASQ</sequence>
<comment type="caution">
    <text evidence="2">The sequence shown here is derived from an EMBL/GenBank/DDBJ whole genome shotgun (WGS) entry which is preliminary data.</text>
</comment>
<evidence type="ECO:0000313" key="2">
    <source>
        <dbReference type="EMBL" id="PIE25530.1"/>
    </source>
</evidence>
<gene>
    <name evidence="2" type="ORF">CSA60_00145</name>
</gene>
<dbReference type="Proteomes" id="UP000243469">
    <property type="component" value="Unassembled WGS sequence"/>
</dbReference>
<proteinExistence type="predicted"/>
<evidence type="ECO:0000256" key="1">
    <source>
        <dbReference type="SAM" id="SignalP"/>
    </source>
</evidence>
<name>A0A2G6JQN5_NEPCE</name>
<reference evidence="2 3" key="1">
    <citation type="submission" date="2017-10" db="EMBL/GenBank/DDBJ databases">
        <title>Novel microbial diversity and functional potential in the marine mammal oral microbiome.</title>
        <authorList>
            <person name="Dudek N.K."/>
            <person name="Sun C.L."/>
            <person name="Burstein D."/>
            <person name="Kantor R.S."/>
            <person name="Aliaga Goltsman D.S."/>
            <person name="Bik E.M."/>
            <person name="Thomas B.C."/>
            <person name="Banfield J.F."/>
            <person name="Relman D.A."/>
        </authorList>
    </citation>
    <scope>NUCLEOTIDE SEQUENCE [LARGE SCALE GENOMIC DNA]</scope>
    <source>
        <strain evidence="2">DOLJORAL78_47_21</strain>
    </source>
</reference>
<feature type="signal peptide" evidence="1">
    <location>
        <begin position="1"/>
        <end position="19"/>
    </location>
</feature>
<evidence type="ECO:0000313" key="3">
    <source>
        <dbReference type="Proteomes" id="UP000243469"/>
    </source>
</evidence>